<name>A0AAD8ZEM7_9TELE</name>
<dbReference type="InterPro" id="IPR001584">
    <property type="entry name" value="Integrase_cat-core"/>
</dbReference>
<dbReference type="GO" id="GO:0015074">
    <property type="term" value="P:DNA integration"/>
    <property type="evidence" value="ECO:0007669"/>
    <property type="project" value="InterPro"/>
</dbReference>
<dbReference type="Gene3D" id="1.10.340.70">
    <property type="match status" value="1"/>
</dbReference>
<dbReference type="AlphaFoldDB" id="A0AAD8ZEM7"/>
<sequence>MEFRTLAAGSHWNEPAFIDAFLNGLRAGLQSELACKQEPTTLNEVVHLAITYDRLLQERRRYLHRGLLEREGTLATGQTEAPEEPMQLGMAGVSRKPENQRRHNNSVIPLQTTSIENPEEKNTSPFLRSIETRCKHSAPPKPHSFPFIVSGNCAITLKEGSIPTMCRIYPLSQEEEKTMEQYITETLRQGYIHPSNWDFDRQIATPNPHPHCPPNRLYMPPKHRHALIRWAHTSLGTEHPGSTRIAQLISTRYWWHAMNKEVVSYMDSCLDCTCNKTPHTPPAGHLLPLPTPLCLWSHITVDLVTDFPASEGNTVVLVIVDRFSKMVRFIPLTGLPTALETADLLFRHIFRQLYRRTLFQTGDLNSLRECGKNSSEKILVSLTSGYQIQANGQVERVNQELGKLLRLYSQRHPKTWCTYLSWAEYVQNSLCHAGTGLMPFECVLGYQPTLYPWNSPASDEPVGKMQQTGLGGNASVATQIYCRFQEESPLAEETGSSDTLPPPIDMEGGLAYRVQSLLDFQRQGNGYMVDWEGYGPDLYTSRVKVLHINERPDCSLPRCRSLHKVVD</sequence>
<dbReference type="PANTHER" id="PTHR37984:SF5">
    <property type="entry name" value="PROTEIN NYNRIN-LIKE"/>
    <property type="match status" value="1"/>
</dbReference>
<dbReference type="Proteomes" id="UP001239994">
    <property type="component" value="Unassembled WGS sequence"/>
</dbReference>
<evidence type="ECO:0000313" key="4">
    <source>
        <dbReference type="Proteomes" id="UP001239994"/>
    </source>
</evidence>
<keyword evidence="4" id="KW-1185">Reference proteome</keyword>
<proteinExistence type="predicted"/>
<protein>
    <recommendedName>
        <fullName evidence="1">Gypsy retrotransposon integrase-like protein 1</fullName>
    </recommendedName>
</protein>
<dbReference type="GO" id="GO:0003676">
    <property type="term" value="F:nucleic acid binding"/>
    <property type="evidence" value="ECO:0007669"/>
    <property type="project" value="InterPro"/>
</dbReference>
<dbReference type="InterPro" id="IPR050951">
    <property type="entry name" value="Retrovirus_Pol_polyprotein"/>
</dbReference>
<dbReference type="InterPro" id="IPR041588">
    <property type="entry name" value="Integrase_H2C2"/>
</dbReference>
<dbReference type="Pfam" id="PF17921">
    <property type="entry name" value="Integrase_H2C2"/>
    <property type="match status" value="1"/>
</dbReference>
<comment type="caution">
    <text evidence="3">The sequence shown here is derived from an EMBL/GenBank/DDBJ whole genome shotgun (WGS) entry which is preliminary data.</text>
</comment>
<dbReference type="PANTHER" id="PTHR37984">
    <property type="entry name" value="PROTEIN CBG26694"/>
    <property type="match status" value="1"/>
</dbReference>
<reference evidence="3" key="1">
    <citation type="submission" date="2023-03" db="EMBL/GenBank/DDBJ databases">
        <title>Electrophorus voltai genome.</title>
        <authorList>
            <person name="Bian C."/>
        </authorList>
    </citation>
    <scope>NUCLEOTIDE SEQUENCE</scope>
    <source>
        <strain evidence="3">CB-2022</strain>
        <tissue evidence="3">Muscle</tissue>
    </source>
</reference>
<organism evidence="3 4">
    <name type="scientific">Electrophorus voltai</name>
    <dbReference type="NCBI Taxonomy" id="2609070"/>
    <lineage>
        <taxon>Eukaryota</taxon>
        <taxon>Metazoa</taxon>
        <taxon>Chordata</taxon>
        <taxon>Craniata</taxon>
        <taxon>Vertebrata</taxon>
        <taxon>Euteleostomi</taxon>
        <taxon>Actinopterygii</taxon>
        <taxon>Neopterygii</taxon>
        <taxon>Teleostei</taxon>
        <taxon>Ostariophysi</taxon>
        <taxon>Gymnotiformes</taxon>
        <taxon>Gymnotoidei</taxon>
        <taxon>Gymnotidae</taxon>
        <taxon>Electrophorus</taxon>
    </lineage>
</organism>
<dbReference type="InterPro" id="IPR012337">
    <property type="entry name" value="RNaseH-like_sf"/>
</dbReference>
<dbReference type="EMBL" id="JAROKS010000015">
    <property type="protein sequence ID" value="KAK1796295.1"/>
    <property type="molecule type" value="Genomic_DNA"/>
</dbReference>
<dbReference type="SUPFAM" id="SSF56672">
    <property type="entry name" value="DNA/RNA polymerases"/>
    <property type="match status" value="1"/>
</dbReference>
<gene>
    <name evidence="3" type="ORF">P4O66_009361</name>
</gene>
<dbReference type="InterPro" id="IPR043502">
    <property type="entry name" value="DNA/RNA_pol_sf"/>
</dbReference>
<evidence type="ECO:0000256" key="1">
    <source>
        <dbReference type="ARBA" id="ARBA00039658"/>
    </source>
</evidence>
<dbReference type="SUPFAM" id="SSF53098">
    <property type="entry name" value="Ribonuclease H-like"/>
    <property type="match status" value="1"/>
</dbReference>
<feature type="domain" description="Integrase catalytic" evidence="2">
    <location>
        <begin position="288"/>
        <end position="447"/>
    </location>
</feature>
<dbReference type="PROSITE" id="PS50994">
    <property type="entry name" value="INTEGRASE"/>
    <property type="match status" value="1"/>
</dbReference>
<accession>A0AAD8ZEM7</accession>
<dbReference type="Gene3D" id="3.30.420.10">
    <property type="entry name" value="Ribonuclease H-like superfamily/Ribonuclease H"/>
    <property type="match status" value="1"/>
</dbReference>
<evidence type="ECO:0000313" key="3">
    <source>
        <dbReference type="EMBL" id="KAK1796295.1"/>
    </source>
</evidence>
<evidence type="ECO:0000259" key="2">
    <source>
        <dbReference type="PROSITE" id="PS50994"/>
    </source>
</evidence>
<dbReference type="Gene3D" id="3.10.10.10">
    <property type="entry name" value="HIV Type 1 Reverse Transcriptase, subunit A, domain 1"/>
    <property type="match status" value="1"/>
</dbReference>
<dbReference type="InterPro" id="IPR036397">
    <property type="entry name" value="RNaseH_sf"/>
</dbReference>